<protein>
    <submittedName>
        <fullName evidence="2">Uncharacterized protein</fullName>
    </submittedName>
</protein>
<evidence type="ECO:0000313" key="3">
    <source>
        <dbReference type="Proteomes" id="UP000289650"/>
    </source>
</evidence>
<proteinExistence type="predicted"/>
<name>A0A4Q2AGU6_9BURK</name>
<reference evidence="2 3" key="1">
    <citation type="submission" date="2018-08" db="EMBL/GenBank/DDBJ databases">
        <title>Mountain-cultivated ginseng endophyte, Burkholderia stabilis and its activity against ginseng root rot disease.</title>
        <authorList>
            <person name="Tapan Kumar M."/>
            <person name="Bae H."/>
            <person name="Shanmugam G."/>
            <person name="Jeon J."/>
        </authorList>
    </citation>
    <scope>NUCLEOTIDE SEQUENCE [LARGE SCALE GENOMIC DNA]</scope>
    <source>
        <strain evidence="2 3">EB159</strain>
    </source>
</reference>
<feature type="region of interest" description="Disordered" evidence="1">
    <location>
        <begin position="51"/>
        <end position="77"/>
    </location>
</feature>
<evidence type="ECO:0000313" key="2">
    <source>
        <dbReference type="EMBL" id="RXV68929.1"/>
    </source>
</evidence>
<dbReference type="AlphaFoldDB" id="A0A4Q2AGU6"/>
<accession>A0A4Q2AGU6</accession>
<comment type="caution">
    <text evidence="2">The sequence shown here is derived from an EMBL/GenBank/DDBJ whole genome shotgun (WGS) entry which is preliminary data.</text>
</comment>
<gene>
    <name evidence="2" type="ORF">D1006_27870</name>
</gene>
<dbReference type="OrthoDB" id="8779738at2"/>
<dbReference type="Proteomes" id="UP000289650">
    <property type="component" value="Unassembled WGS sequence"/>
</dbReference>
<sequence>MSIRNRQSRLAGELGVFVQRDGRRAQKHVDPNDRRYDHDVERAMTRLSPTALSDLLAGDHFSEDDDATGSADMRRSP</sequence>
<dbReference type="EMBL" id="QWEX01000002">
    <property type="protein sequence ID" value="RXV68929.1"/>
    <property type="molecule type" value="Genomic_DNA"/>
</dbReference>
<organism evidence="2 3">
    <name type="scientific">Burkholderia stabilis</name>
    <dbReference type="NCBI Taxonomy" id="95485"/>
    <lineage>
        <taxon>Bacteria</taxon>
        <taxon>Pseudomonadati</taxon>
        <taxon>Pseudomonadota</taxon>
        <taxon>Betaproteobacteria</taxon>
        <taxon>Burkholderiales</taxon>
        <taxon>Burkholderiaceae</taxon>
        <taxon>Burkholderia</taxon>
        <taxon>Burkholderia cepacia complex</taxon>
    </lineage>
</organism>
<evidence type="ECO:0000256" key="1">
    <source>
        <dbReference type="SAM" id="MobiDB-lite"/>
    </source>
</evidence>